<reference evidence="6 7" key="1">
    <citation type="submission" date="2018-11" db="EMBL/GenBank/DDBJ databases">
        <title>Paraburkholderia sp. DHOA04, isolated from soil.</title>
        <authorList>
            <person name="Gao Z.-H."/>
            <person name="Qiu L.-H."/>
            <person name="Fu J.-C."/>
        </authorList>
    </citation>
    <scope>NUCLEOTIDE SEQUENCE [LARGE SCALE GENOMIC DNA]</scope>
    <source>
        <strain evidence="6 7">DHOA04</strain>
    </source>
</reference>
<evidence type="ECO:0000313" key="6">
    <source>
        <dbReference type="EMBL" id="RQH03948.1"/>
    </source>
</evidence>
<organism evidence="6 7">
    <name type="scientific">Paraburkholderia dinghuensis</name>
    <dbReference type="NCBI Taxonomy" id="2305225"/>
    <lineage>
        <taxon>Bacteria</taxon>
        <taxon>Pseudomonadati</taxon>
        <taxon>Pseudomonadota</taxon>
        <taxon>Betaproteobacteria</taxon>
        <taxon>Burkholderiales</taxon>
        <taxon>Burkholderiaceae</taxon>
        <taxon>Paraburkholderia</taxon>
    </lineage>
</organism>
<evidence type="ECO:0000256" key="4">
    <source>
        <dbReference type="ARBA" id="ARBA00023136"/>
    </source>
</evidence>
<evidence type="ECO:0000313" key="7">
    <source>
        <dbReference type="Proteomes" id="UP000272778"/>
    </source>
</evidence>
<dbReference type="AlphaFoldDB" id="A0A3N6MK83"/>
<feature type="non-terminal residue" evidence="6">
    <location>
        <position position="155"/>
    </location>
</feature>
<protein>
    <submittedName>
        <fullName evidence="6">Sulfonate ABC transporter permease</fullName>
    </submittedName>
</protein>
<feature type="transmembrane region" description="Helical" evidence="5">
    <location>
        <begin position="25"/>
        <end position="42"/>
    </location>
</feature>
<evidence type="ECO:0000256" key="3">
    <source>
        <dbReference type="ARBA" id="ARBA00022989"/>
    </source>
</evidence>
<name>A0A3N6MK83_9BURK</name>
<evidence type="ECO:0000256" key="2">
    <source>
        <dbReference type="ARBA" id="ARBA00022692"/>
    </source>
</evidence>
<comment type="caution">
    <text evidence="6">The sequence shown here is derived from an EMBL/GenBank/DDBJ whole genome shotgun (WGS) entry which is preliminary data.</text>
</comment>
<dbReference type="PANTHER" id="PTHR42744:SF1">
    <property type="entry name" value="BINDING-PROTEIN-DEPENDENT TRANSPORT SYSTEMS INNER MEMBRANE COMPONENT"/>
    <property type="match status" value="1"/>
</dbReference>
<keyword evidence="7" id="KW-1185">Reference proteome</keyword>
<dbReference type="Gene3D" id="1.10.3720.10">
    <property type="entry name" value="MetI-like"/>
    <property type="match status" value="1"/>
</dbReference>
<proteinExistence type="predicted"/>
<dbReference type="InterPro" id="IPR035906">
    <property type="entry name" value="MetI-like_sf"/>
</dbReference>
<dbReference type="SUPFAM" id="SSF161098">
    <property type="entry name" value="MetI-like"/>
    <property type="match status" value="1"/>
</dbReference>
<gene>
    <name evidence="6" type="ORF">D1Y85_19625</name>
</gene>
<feature type="transmembrane region" description="Helical" evidence="5">
    <location>
        <begin position="73"/>
        <end position="94"/>
    </location>
</feature>
<dbReference type="EMBL" id="RQIS01000015">
    <property type="protein sequence ID" value="RQH03948.1"/>
    <property type="molecule type" value="Genomic_DNA"/>
</dbReference>
<accession>A0A3N6MK83</accession>
<dbReference type="Proteomes" id="UP000272778">
    <property type="component" value="Unassembled WGS sequence"/>
</dbReference>
<comment type="subcellular location">
    <subcellularLocation>
        <location evidence="1">Membrane</location>
        <topology evidence="1">Multi-pass membrane protein</topology>
    </subcellularLocation>
</comment>
<sequence length="155" mass="17143">MEFGFNLNRTANASAWRVLPNRWDFIAFPLIICLIAMGAIGFHETMAPISTLQSEAISLDPRMLPEYAMRTTLRMLAAMVASLTFTLVYGTLAAKSRRAGQVLVPILDILQSVPVLGYISFTVTFFLALFPSRVLGAELAAIFAIFTSQAWNMTF</sequence>
<keyword evidence="4 5" id="KW-0472">Membrane</keyword>
<dbReference type="GO" id="GO:0016020">
    <property type="term" value="C:membrane"/>
    <property type="evidence" value="ECO:0007669"/>
    <property type="project" value="UniProtKB-SubCell"/>
</dbReference>
<evidence type="ECO:0000256" key="1">
    <source>
        <dbReference type="ARBA" id="ARBA00004141"/>
    </source>
</evidence>
<keyword evidence="2 5" id="KW-0812">Transmembrane</keyword>
<evidence type="ECO:0000256" key="5">
    <source>
        <dbReference type="SAM" id="Phobius"/>
    </source>
</evidence>
<keyword evidence="3 5" id="KW-1133">Transmembrane helix</keyword>
<dbReference type="PANTHER" id="PTHR42744">
    <property type="entry name" value="BINDING-PROTEIN-DEPENDENT TRANSPORT SYSTEMS INNER MEMBRANE COMPONENT"/>
    <property type="match status" value="1"/>
</dbReference>
<feature type="transmembrane region" description="Helical" evidence="5">
    <location>
        <begin position="106"/>
        <end position="128"/>
    </location>
</feature>